<keyword evidence="2" id="KW-1185">Reference proteome</keyword>
<evidence type="ECO:0000313" key="1">
    <source>
        <dbReference type="EMBL" id="MCE0482377.1"/>
    </source>
</evidence>
<comment type="caution">
    <text evidence="1">The sequence shown here is derived from an EMBL/GenBank/DDBJ whole genome shotgun (WGS) entry which is preliminary data.</text>
</comment>
<dbReference type="Proteomes" id="UP000823775">
    <property type="component" value="Unassembled WGS sequence"/>
</dbReference>
<organism evidence="1 2">
    <name type="scientific">Datura stramonium</name>
    <name type="common">Jimsonweed</name>
    <name type="synonym">Common thornapple</name>
    <dbReference type="NCBI Taxonomy" id="4076"/>
    <lineage>
        <taxon>Eukaryota</taxon>
        <taxon>Viridiplantae</taxon>
        <taxon>Streptophyta</taxon>
        <taxon>Embryophyta</taxon>
        <taxon>Tracheophyta</taxon>
        <taxon>Spermatophyta</taxon>
        <taxon>Magnoliopsida</taxon>
        <taxon>eudicotyledons</taxon>
        <taxon>Gunneridae</taxon>
        <taxon>Pentapetalae</taxon>
        <taxon>asterids</taxon>
        <taxon>lamiids</taxon>
        <taxon>Solanales</taxon>
        <taxon>Solanaceae</taxon>
        <taxon>Solanoideae</taxon>
        <taxon>Datureae</taxon>
        <taxon>Datura</taxon>
    </lineage>
</organism>
<accession>A0ABS8VTU2</accession>
<evidence type="ECO:0000313" key="2">
    <source>
        <dbReference type="Proteomes" id="UP000823775"/>
    </source>
</evidence>
<dbReference type="EMBL" id="JACEIK010005898">
    <property type="protein sequence ID" value="MCE0482377.1"/>
    <property type="molecule type" value="Genomic_DNA"/>
</dbReference>
<protein>
    <submittedName>
        <fullName evidence="1">Uncharacterized protein</fullName>
    </submittedName>
</protein>
<name>A0ABS8VTU2_DATST</name>
<gene>
    <name evidence="1" type="ORF">HAX54_041077</name>
</gene>
<reference evidence="1 2" key="1">
    <citation type="journal article" date="2021" name="BMC Genomics">
        <title>Datura genome reveals duplications of psychoactive alkaloid biosynthetic genes and high mutation rate following tissue culture.</title>
        <authorList>
            <person name="Rajewski A."/>
            <person name="Carter-House D."/>
            <person name="Stajich J."/>
            <person name="Litt A."/>
        </authorList>
    </citation>
    <scope>NUCLEOTIDE SEQUENCE [LARGE SCALE GENOMIC DNA]</scope>
    <source>
        <strain evidence="1">AR-01</strain>
    </source>
</reference>
<sequence length="95" mass="10634">MLLEFVDSDSQRSFHLEIYGGPKSGTSPAARRLQFSEATKSAQPTPTEKVDFQGESTSTKGWSFLGYQWDISHLVRLLVQLAANVVTLPRFRLGF</sequence>
<proteinExistence type="predicted"/>